<dbReference type="Gene3D" id="3.40.50.1100">
    <property type="match status" value="1"/>
</dbReference>
<dbReference type="InterPro" id="IPR036052">
    <property type="entry name" value="TrpB-like_PALP_sf"/>
</dbReference>
<evidence type="ECO:0000313" key="4">
    <source>
        <dbReference type="Proteomes" id="UP001527925"/>
    </source>
</evidence>
<dbReference type="PANTHER" id="PTHR42115">
    <property type="entry name" value="BETA-SYNTHASE (BETA-THIONASE), PUTATIVE (AFU_ORTHOLOGUE AFUA_3G08420)-RELATED"/>
    <property type="match status" value="1"/>
</dbReference>
<dbReference type="Pfam" id="PF00571">
    <property type="entry name" value="CBS"/>
    <property type="match status" value="1"/>
</dbReference>
<dbReference type="InterPro" id="IPR000644">
    <property type="entry name" value="CBS_dom"/>
</dbReference>
<reference evidence="3 4" key="1">
    <citation type="submission" date="2023-09" db="EMBL/GenBank/DDBJ databases">
        <title>Pangenome analysis of Batrachochytrium dendrobatidis and related Chytrids.</title>
        <authorList>
            <person name="Yacoub M.N."/>
            <person name="Stajich J.E."/>
            <person name="James T.Y."/>
        </authorList>
    </citation>
    <scope>NUCLEOTIDE SEQUENCE [LARGE SCALE GENOMIC DNA]</scope>
    <source>
        <strain evidence="3 4">JEL0888</strain>
    </source>
</reference>
<organism evidence="3 4">
    <name type="scientific">Polyrhizophydium stewartii</name>
    <dbReference type="NCBI Taxonomy" id="2732419"/>
    <lineage>
        <taxon>Eukaryota</taxon>
        <taxon>Fungi</taxon>
        <taxon>Fungi incertae sedis</taxon>
        <taxon>Chytridiomycota</taxon>
        <taxon>Chytridiomycota incertae sedis</taxon>
        <taxon>Chytridiomycetes</taxon>
        <taxon>Rhizophydiales</taxon>
        <taxon>Rhizophydiales incertae sedis</taxon>
        <taxon>Polyrhizophydium</taxon>
    </lineage>
</organism>
<name>A0ABR4N9V0_9FUNG</name>
<evidence type="ECO:0000259" key="2">
    <source>
        <dbReference type="PROSITE" id="PS51371"/>
    </source>
</evidence>
<dbReference type="Gene3D" id="3.10.580.10">
    <property type="entry name" value="CBS-domain"/>
    <property type="match status" value="1"/>
</dbReference>
<protein>
    <recommendedName>
        <fullName evidence="2">CBS domain-containing protein</fullName>
    </recommendedName>
</protein>
<dbReference type="Proteomes" id="UP001527925">
    <property type="component" value="Unassembled WGS sequence"/>
</dbReference>
<keyword evidence="1" id="KW-0129">CBS domain</keyword>
<sequence>MPAGASLELVSLRDACLAARRAMRESGLLCGIESGAAIVAATRHAPARDSAVAVAVAVLGDSALRHRSTLLNDTWLLENDIYDEHMHAQLGHKYRGASVEDLQLPEALCIFETQPVSDAMDMMVSRDYSQLPVINAARKVVGLVSLGKLSADLDSGDLVDLSEPIAGRMYSFARNSEPYRIISPTTPLTDLEAFFERHPAAIVTDESAKFPLAVVTKLDLMRFLAKRGVEP</sequence>
<dbReference type="InterPro" id="IPR046342">
    <property type="entry name" value="CBS_dom_sf"/>
</dbReference>
<evidence type="ECO:0000313" key="3">
    <source>
        <dbReference type="EMBL" id="KAL2916316.1"/>
    </source>
</evidence>
<accession>A0ABR4N9V0</accession>
<feature type="domain" description="CBS" evidence="2">
    <location>
        <begin position="103"/>
        <end position="161"/>
    </location>
</feature>
<gene>
    <name evidence="3" type="ORF">HK105_204072</name>
</gene>
<dbReference type="SUPFAM" id="SSF54631">
    <property type="entry name" value="CBS-domain pair"/>
    <property type="match status" value="1"/>
</dbReference>
<dbReference type="PANTHER" id="PTHR42115:SF1">
    <property type="entry name" value="BETA-SYNTHASE (BETA-THIONASE), PUTATIVE (AFU_ORTHOLOGUE AFUA_3G08420)-RELATED"/>
    <property type="match status" value="1"/>
</dbReference>
<proteinExistence type="predicted"/>
<dbReference type="EMBL" id="JADGIZ020000017">
    <property type="protein sequence ID" value="KAL2916316.1"/>
    <property type="molecule type" value="Genomic_DNA"/>
</dbReference>
<keyword evidence="4" id="KW-1185">Reference proteome</keyword>
<dbReference type="SUPFAM" id="SSF53686">
    <property type="entry name" value="Tryptophan synthase beta subunit-like PLP-dependent enzymes"/>
    <property type="match status" value="1"/>
</dbReference>
<evidence type="ECO:0000256" key="1">
    <source>
        <dbReference type="PROSITE-ProRule" id="PRU00703"/>
    </source>
</evidence>
<dbReference type="PROSITE" id="PS51371">
    <property type="entry name" value="CBS"/>
    <property type="match status" value="1"/>
</dbReference>
<comment type="caution">
    <text evidence="3">The sequence shown here is derived from an EMBL/GenBank/DDBJ whole genome shotgun (WGS) entry which is preliminary data.</text>
</comment>